<proteinExistence type="predicted"/>
<dbReference type="EMBL" id="ML121645">
    <property type="protein sequence ID" value="RPB18312.1"/>
    <property type="molecule type" value="Genomic_DNA"/>
</dbReference>
<sequence>MGLPYMPQNSRGRAGTTLVNATQESNIERARIAACRAQGPGPAAPLAVPAAQGPASAPAPALAVVAPVSAMPILPRMQQVAIVVPPPSLPVGGGGVANSLLAGYSYHYAVPYGWPTSTGGQPTSVRIYVITLENHTRDIACGGWLFMAITMSGTLRILAYTMAELVLRS</sequence>
<evidence type="ECO:0000313" key="1">
    <source>
        <dbReference type="EMBL" id="RPB18312.1"/>
    </source>
</evidence>
<organism evidence="1 2">
    <name type="scientific">Terfezia boudieri ATCC MYA-4762</name>
    <dbReference type="NCBI Taxonomy" id="1051890"/>
    <lineage>
        <taxon>Eukaryota</taxon>
        <taxon>Fungi</taxon>
        <taxon>Dikarya</taxon>
        <taxon>Ascomycota</taxon>
        <taxon>Pezizomycotina</taxon>
        <taxon>Pezizomycetes</taxon>
        <taxon>Pezizales</taxon>
        <taxon>Pezizaceae</taxon>
        <taxon>Terfezia</taxon>
    </lineage>
</organism>
<name>A0A3N4LA06_9PEZI</name>
<gene>
    <name evidence="1" type="ORF">L211DRAFT_854237</name>
</gene>
<dbReference type="InParanoid" id="A0A3N4LA06"/>
<keyword evidence="2" id="KW-1185">Reference proteome</keyword>
<reference evidence="1 2" key="1">
    <citation type="journal article" date="2018" name="Nat. Ecol. Evol.">
        <title>Pezizomycetes genomes reveal the molecular basis of ectomycorrhizal truffle lifestyle.</title>
        <authorList>
            <person name="Murat C."/>
            <person name="Payen T."/>
            <person name="Noel B."/>
            <person name="Kuo A."/>
            <person name="Morin E."/>
            <person name="Chen J."/>
            <person name="Kohler A."/>
            <person name="Krizsan K."/>
            <person name="Balestrini R."/>
            <person name="Da Silva C."/>
            <person name="Montanini B."/>
            <person name="Hainaut M."/>
            <person name="Levati E."/>
            <person name="Barry K.W."/>
            <person name="Belfiori B."/>
            <person name="Cichocki N."/>
            <person name="Clum A."/>
            <person name="Dockter R.B."/>
            <person name="Fauchery L."/>
            <person name="Guy J."/>
            <person name="Iotti M."/>
            <person name="Le Tacon F."/>
            <person name="Lindquist E.A."/>
            <person name="Lipzen A."/>
            <person name="Malagnac F."/>
            <person name="Mello A."/>
            <person name="Molinier V."/>
            <person name="Miyauchi S."/>
            <person name="Poulain J."/>
            <person name="Riccioni C."/>
            <person name="Rubini A."/>
            <person name="Sitrit Y."/>
            <person name="Splivallo R."/>
            <person name="Traeger S."/>
            <person name="Wang M."/>
            <person name="Zifcakova L."/>
            <person name="Wipf D."/>
            <person name="Zambonelli A."/>
            <person name="Paolocci F."/>
            <person name="Nowrousian M."/>
            <person name="Ottonello S."/>
            <person name="Baldrian P."/>
            <person name="Spatafora J.W."/>
            <person name="Henrissat B."/>
            <person name="Nagy L.G."/>
            <person name="Aury J.M."/>
            <person name="Wincker P."/>
            <person name="Grigoriev I.V."/>
            <person name="Bonfante P."/>
            <person name="Martin F.M."/>
        </authorList>
    </citation>
    <scope>NUCLEOTIDE SEQUENCE [LARGE SCALE GENOMIC DNA]</scope>
    <source>
        <strain evidence="1 2">ATCC MYA-4762</strain>
    </source>
</reference>
<dbReference type="AlphaFoldDB" id="A0A3N4LA06"/>
<protein>
    <submittedName>
        <fullName evidence="1">Uncharacterized protein</fullName>
    </submittedName>
</protein>
<dbReference type="Proteomes" id="UP000267821">
    <property type="component" value="Unassembled WGS sequence"/>
</dbReference>
<evidence type="ECO:0000313" key="2">
    <source>
        <dbReference type="Proteomes" id="UP000267821"/>
    </source>
</evidence>
<accession>A0A3N4LA06</accession>